<dbReference type="Pfam" id="PF13472">
    <property type="entry name" value="Lipase_GDSL_2"/>
    <property type="match status" value="1"/>
</dbReference>
<dbReference type="InterPro" id="IPR036514">
    <property type="entry name" value="SGNH_hydro_sf"/>
</dbReference>
<dbReference type="InterPro" id="IPR051532">
    <property type="entry name" value="Ester_Hydrolysis_Enzymes"/>
</dbReference>
<dbReference type="PANTHER" id="PTHR30383">
    <property type="entry name" value="THIOESTERASE 1/PROTEASE 1/LYSOPHOSPHOLIPASE L1"/>
    <property type="match status" value="1"/>
</dbReference>
<dbReference type="EMBL" id="UPPP01000105">
    <property type="protein sequence ID" value="VBB09127.1"/>
    <property type="molecule type" value="Genomic_DNA"/>
</dbReference>
<evidence type="ECO:0000259" key="1">
    <source>
        <dbReference type="Pfam" id="PF13472"/>
    </source>
</evidence>
<protein>
    <recommendedName>
        <fullName evidence="1">SGNH hydrolase-type esterase domain-containing protein</fullName>
    </recommendedName>
</protein>
<accession>A0A498RDX3</accession>
<dbReference type="InterPro" id="IPR013830">
    <property type="entry name" value="SGNH_hydro"/>
</dbReference>
<keyword evidence="3" id="KW-1185">Reference proteome</keyword>
<name>A0A498RDX3_9FIRM</name>
<dbReference type="Proteomes" id="UP000277811">
    <property type="component" value="Unassembled WGS sequence"/>
</dbReference>
<dbReference type="Gene3D" id="3.40.50.1110">
    <property type="entry name" value="SGNH hydrolase"/>
    <property type="match status" value="1"/>
</dbReference>
<dbReference type="AlphaFoldDB" id="A0A498RDX3"/>
<proteinExistence type="predicted"/>
<dbReference type="RefSeq" id="WP_122629940.1">
    <property type="nucleotide sequence ID" value="NZ_UPPP01000105.1"/>
</dbReference>
<dbReference type="OrthoDB" id="9777593at2"/>
<dbReference type="SUPFAM" id="SSF52266">
    <property type="entry name" value="SGNH hydrolase"/>
    <property type="match status" value="1"/>
</dbReference>
<organism evidence="2 3">
    <name type="scientific">Lucifera butyrica</name>
    <dbReference type="NCBI Taxonomy" id="1351585"/>
    <lineage>
        <taxon>Bacteria</taxon>
        <taxon>Bacillati</taxon>
        <taxon>Bacillota</taxon>
        <taxon>Negativicutes</taxon>
        <taxon>Veillonellales</taxon>
        <taxon>Veillonellaceae</taxon>
        <taxon>Lucifera</taxon>
    </lineage>
</organism>
<gene>
    <name evidence="2" type="ORF">LUCI_4413</name>
</gene>
<evidence type="ECO:0000313" key="3">
    <source>
        <dbReference type="Proteomes" id="UP000277811"/>
    </source>
</evidence>
<feature type="domain" description="SGNH hydrolase-type esterase" evidence="1">
    <location>
        <begin position="10"/>
        <end position="171"/>
    </location>
</feature>
<evidence type="ECO:0000313" key="2">
    <source>
        <dbReference type="EMBL" id="VBB09127.1"/>
    </source>
</evidence>
<dbReference type="PANTHER" id="PTHR30383:SF5">
    <property type="entry name" value="SGNH HYDROLASE-TYPE ESTERASE DOMAIN-CONTAINING PROTEIN"/>
    <property type="match status" value="1"/>
</dbReference>
<sequence length="194" mass="21482">MQDKRIKLVALGDSITAGFPYTPESSWFNLIAERLRIEHVNRGIDGDTTAGMLRRFNRDALSFEPSHVIILGGTNDAYEGIAAEEVIYNIQAMVNLAVKRGVRPILGLPITCDDPDVEYLLGRYRETIQCYAAENHIVGIDFTKAMADANGKRIKAELYCDGVHPNKEGYQSMARVAGDVLGKLINLVGKEIKK</sequence>
<dbReference type="GO" id="GO:0004622">
    <property type="term" value="F:phosphatidylcholine lysophospholipase activity"/>
    <property type="evidence" value="ECO:0007669"/>
    <property type="project" value="TreeGrafter"/>
</dbReference>
<reference evidence="2 3" key="1">
    <citation type="submission" date="2018-06" db="EMBL/GenBank/DDBJ databases">
        <authorList>
            <person name="Strepis N."/>
        </authorList>
    </citation>
    <scope>NUCLEOTIDE SEQUENCE [LARGE SCALE GENOMIC DNA]</scope>
    <source>
        <strain evidence="2">LUCI</strain>
    </source>
</reference>